<dbReference type="OrthoDB" id="286301at2759"/>
<reference evidence="2" key="1">
    <citation type="submission" date="2018-11" db="EMBL/GenBank/DDBJ databases">
        <authorList>
            <consortium name="Pathogen Informatics"/>
        </authorList>
    </citation>
    <scope>NUCLEOTIDE SEQUENCE</scope>
</reference>
<name>A0A448XEZ1_9PLAT</name>
<dbReference type="PROSITE" id="PS50213">
    <property type="entry name" value="FAS1"/>
    <property type="match status" value="1"/>
</dbReference>
<gene>
    <name evidence="2" type="ORF">PXEA_LOCUS28553</name>
</gene>
<dbReference type="PANTHER" id="PTHR10900">
    <property type="entry name" value="PERIOSTIN-RELATED"/>
    <property type="match status" value="1"/>
</dbReference>
<accession>A0A448XEZ1</accession>
<dbReference type="AlphaFoldDB" id="A0A448XEZ1"/>
<protein>
    <recommendedName>
        <fullName evidence="1">FAS1 domain-containing protein</fullName>
    </recommendedName>
</protein>
<dbReference type="InterPro" id="IPR050904">
    <property type="entry name" value="Adhesion/Biosynth-related"/>
</dbReference>
<dbReference type="GO" id="GO:0005615">
    <property type="term" value="C:extracellular space"/>
    <property type="evidence" value="ECO:0007669"/>
    <property type="project" value="TreeGrafter"/>
</dbReference>
<dbReference type="Proteomes" id="UP000784294">
    <property type="component" value="Unassembled WGS sequence"/>
</dbReference>
<evidence type="ECO:0000259" key="1">
    <source>
        <dbReference type="PROSITE" id="PS50213"/>
    </source>
</evidence>
<dbReference type="InterPro" id="IPR036378">
    <property type="entry name" value="FAS1_dom_sf"/>
</dbReference>
<feature type="domain" description="FAS1" evidence="1">
    <location>
        <begin position="1"/>
        <end position="134"/>
    </location>
</feature>
<dbReference type="Pfam" id="PF02469">
    <property type="entry name" value="Fasciclin"/>
    <property type="match status" value="1"/>
</dbReference>
<organism evidence="2 3">
    <name type="scientific">Protopolystoma xenopodis</name>
    <dbReference type="NCBI Taxonomy" id="117903"/>
    <lineage>
        <taxon>Eukaryota</taxon>
        <taxon>Metazoa</taxon>
        <taxon>Spiralia</taxon>
        <taxon>Lophotrochozoa</taxon>
        <taxon>Platyhelminthes</taxon>
        <taxon>Monogenea</taxon>
        <taxon>Polyopisthocotylea</taxon>
        <taxon>Polystomatidea</taxon>
        <taxon>Polystomatidae</taxon>
        <taxon>Protopolystoma</taxon>
    </lineage>
</organism>
<comment type="caution">
    <text evidence="2">The sequence shown here is derived from an EMBL/GenBank/DDBJ whole genome shotgun (WGS) entry which is preliminary data.</text>
</comment>
<dbReference type="EMBL" id="CAAALY010249121">
    <property type="protein sequence ID" value="VEL35113.1"/>
    <property type="molecule type" value="Genomic_DNA"/>
</dbReference>
<sequence>MSRLQAVLDVSDFLSDLPSDLKSTLGYSKDSDTEQWYTVFAPTNNAWRKAKHGLNKSLIEALARNHVLDRMICSGAITRNSNFCGPNWADSCLSMGVKPSGTKYVVDRCGSEASILKPDLMARNGVVHVIDGVIFSPECEFLKVANKNEKKI</sequence>
<proteinExistence type="predicted"/>
<evidence type="ECO:0000313" key="2">
    <source>
        <dbReference type="EMBL" id="VEL35113.1"/>
    </source>
</evidence>
<dbReference type="SUPFAM" id="SSF82153">
    <property type="entry name" value="FAS1 domain"/>
    <property type="match status" value="1"/>
</dbReference>
<dbReference type="Gene3D" id="2.30.180.10">
    <property type="entry name" value="FAS1 domain"/>
    <property type="match status" value="1"/>
</dbReference>
<dbReference type="SMART" id="SM00554">
    <property type="entry name" value="FAS1"/>
    <property type="match status" value="1"/>
</dbReference>
<dbReference type="PANTHER" id="PTHR10900:SF77">
    <property type="entry name" value="FI19380P1"/>
    <property type="match status" value="1"/>
</dbReference>
<evidence type="ECO:0000313" key="3">
    <source>
        <dbReference type="Proteomes" id="UP000784294"/>
    </source>
</evidence>
<dbReference type="InterPro" id="IPR000782">
    <property type="entry name" value="FAS1_domain"/>
</dbReference>
<keyword evidence="3" id="KW-1185">Reference proteome</keyword>